<evidence type="ECO:0000259" key="2">
    <source>
        <dbReference type="PROSITE" id="PS51827"/>
    </source>
</evidence>
<dbReference type="PANTHER" id="PTHR48430:SF1">
    <property type="entry name" value="PARTNER OF XRN-2 PROTEIN 1"/>
    <property type="match status" value="1"/>
</dbReference>
<feature type="non-terminal residue" evidence="3">
    <location>
        <position position="117"/>
    </location>
</feature>
<gene>
    <name evidence="3" type="ORF">EVAR_71722_1</name>
</gene>
<dbReference type="STRING" id="151549.A0A4C1T8P3"/>
<dbReference type="Proteomes" id="UP000299102">
    <property type="component" value="Unassembled WGS sequence"/>
</dbReference>
<proteinExistence type="predicted"/>
<dbReference type="AlphaFoldDB" id="A0A4C1T8P3"/>
<feature type="domain" description="XRN2-binding (XTBD)" evidence="2">
    <location>
        <begin position="1"/>
        <end position="63"/>
    </location>
</feature>
<dbReference type="PANTHER" id="PTHR48430">
    <property type="entry name" value="PARTNER OF XRN-2 PROTEIN 1"/>
    <property type="match status" value="1"/>
</dbReference>
<evidence type="ECO:0000256" key="1">
    <source>
        <dbReference type="SAM" id="MobiDB-lite"/>
    </source>
</evidence>
<name>A0A4C1T8P3_EUMVA</name>
<feature type="compositionally biased region" description="Polar residues" evidence="1">
    <location>
        <begin position="75"/>
        <end position="90"/>
    </location>
</feature>
<accession>A0A4C1T8P3</accession>
<comment type="caution">
    <text evidence="3">The sequence shown here is derived from an EMBL/GenBank/DDBJ whole genome shotgun (WGS) entry which is preliminary data.</text>
</comment>
<evidence type="ECO:0000313" key="3">
    <source>
        <dbReference type="EMBL" id="GBP09920.1"/>
    </source>
</evidence>
<dbReference type="EMBL" id="BGZK01004607">
    <property type="protein sequence ID" value="GBP09920.1"/>
    <property type="molecule type" value="Genomic_DNA"/>
</dbReference>
<keyword evidence="4" id="KW-1185">Reference proteome</keyword>
<dbReference type="InterPro" id="IPR021859">
    <property type="entry name" value="XTBD"/>
</dbReference>
<evidence type="ECO:0000313" key="4">
    <source>
        <dbReference type="Proteomes" id="UP000299102"/>
    </source>
</evidence>
<sequence>MHKDKFPEDKLVCLAQVFTNMEFMGCKYPAETMRMVAELSQEVAKDFRSERATRLKRTFVAASDAAEARAKGRKSSQTANGIHSTTSMQGKTRKDLVVKLQVNLLPKKTESVDFSGL</sequence>
<dbReference type="PROSITE" id="PS51827">
    <property type="entry name" value="XTBD"/>
    <property type="match status" value="1"/>
</dbReference>
<protein>
    <recommendedName>
        <fullName evidence="2">XRN2-binding (XTBD) domain-containing protein</fullName>
    </recommendedName>
</protein>
<dbReference type="Pfam" id="PF11952">
    <property type="entry name" value="XTBD"/>
    <property type="match status" value="1"/>
</dbReference>
<dbReference type="OrthoDB" id="2359216at2759"/>
<feature type="region of interest" description="Disordered" evidence="1">
    <location>
        <begin position="66"/>
        <end position="90"/>
    </location>
</feature>
<reference evidence="3 4" key="1">
    <citation type="journal article" date="2019" name="Commun. Biol.">
        <title>The bagworm genome reveals a unique fibroin gene that provides high tensile strength.</title>
        <authorList>
            <person name="Kono N."/>
            <person name="Nakamura H."/>
            <person name="Ohtoshi R."/>
            <person name="Tomita M."/>
            <person name="Numata K."/>
            <person name="Arakawa K."/>
        </authorList>
    </citation>
    <scope>NUCLEOTIDE SEQUENCE [LARGE SCALE GENOMIC DNA]</scope>
</reference>
<organism evidence="3 4">
    <name type="scientific">Eumeta variegata</name>
    <name type="common">Bagworm moth</name>
    <name type="synonym">Eumeta japonica</name>
    <dbReference type="NCBI Taxonomy" id="151549"/>
    <lineage>
        <taxon>Eukaryota</taxon>
        <taxon>Metazoa</taxon>
        <taxon>Ecdysozoa</taxon>
        <taxon>Arthropoda</taxon>
        <taxon>Hexapoda</taxon>
        <taxon>Insecta</taxon>
        <taxon>Pterygota</taxon>
        <taxon>Neoptera</taxon>
        <taxon>Endopterygota</taxon>
        <taxon>Lepidoptera</taxon>
        <taxon>Glossata</taxon>
        <taxon>Ditrysia</taxon>
        <taxon>Tineoidea</taxon>
        <taxon>Psychidae</taxon>
        <taxon>Oiketicinae</taxon>
        <taxon>Eumeta</taxon>
    </lineage>
</organism>